<feature type="region of interest" description="Disordered" evidence="1">
    <location>
        <begin position="88"/>
        <end position="155"/>
    </location>
</feature>
<evidence type="ECO:0000313" key="3">
    <source>
        <dbReference type="Proteomes" id="UP000691718"/>
    </source>
</evidence>
<protein>
    <submittedName>
        <fullName evidence="2">(apollo) hypothetical protein</fullName>
    </submittedName>
</protein>
<gene>
    <name evidence="2" type="ORF">PAPOLLO_LOCUS14113</name>
</gene>
<dbReference type="AlphaFoldDB" id="A0A8S3XAU9"/>
<sequence length="264" mass="29706">MTGKVYTTLCTRARARGLTSFINTRPQFERETPHHRPAHSRALSASPRTINTHLFNLEVVGAQRLLDLLFDPARRSLHRAAEPVQDAFESKLLHREPRSRRGSFVRSPAAATSQPSAADSEPVLAERARARVAVSAQPGASAATRAPRRDRRQPRHRLRNVRQCGLARDRYLPHCDTRALRTTRALPETLANWPERARYVRSMLSHVPLKEMSAHYARKFKPRLAKEITADIRSKSLLTGGAPRKTSFTQFVINCQLSVSNVSA</sequence>
<comment type="caution">
    <text evidence="2">The sequence shown here is derived from an EMBL/GenBank/DDBJ whole genome shotgun (WGS) entry which is preliminary data.</text>
</comment>
<proteinExistence type="predicted"/>
<evidence type="ECO:0000313" key="2">
    <source>
        <dbReference type="EMBL" id="CAG5002747.1"/>
    </source>
</evidence>
<feature type="compositionally biased region" description="Low complexity" evidence="1">
    <location>
        <begin position="107"/>
        <end position="123"/>
    </location>
</feature>
<organism evidence="2 3">
    <name type="scientific">Parnassius apollo</name>
    <name type="common">Apollo butterfly</name>
    <name type="synonym">Papilio apollo</name>
    <dbReference type="NCBI Taxonomy" id="110799"/>
    <lineage>
        <taxon>Eukaryota</taxon>
        <taxon>Metazoa</taxon>
        <taxon>Ecdysozoa</taxon>
        <taxon>Arthropoda</taxon>
        <taxon>Hexapoda</taxon>
        <taxon>Insecta</taxon>
        <taxon>Pterygota</taxon>
        <taxon>Neoptera</taxon>
        <taxon>Endopterygota</taxon>
        <taxon>Lepidoptera</taxon>
        <taxon>Glossata</taxon>
        <taxon>Ditrysia</taxon>
        <taxon>Papilionoidea</taxon>
        <taxon>Papilionidae</taxon>
        <taxon>Parnassiinae</taxon>
        <taxon>Parnassini</taxon>
        <taxon>Parnassius</taxon>
        <taxon>Parnassius</taxon>
    </lineage>
</organism>
<evidence type="ECO:0000256" key="1">
    <source>
        <dbReference type="SAM" id="MobiDB-lite"/>
    </source>
</evidence>
<name>A0A8S3XAU9_PARAO</name>
<accession>A0A8S3XAU9</accession>
<keyword evidence="3" id="KW-1185">Reference proteome</keyword>
<reference evidence="2" key="1">
    <citation type="submission" date="2021-04" db="EMBL/GenBank/DDBJ databases">
        <authorList>
            <person name="Tunstrom K."/>
        </authorList>
    </citation>
    <scope>NUCLEOTIDE SEQUENCE</scope>
</reference>
<dbReference type="Proteomes" id="UP000691718">
    <property type="component" value="Unassembled WGS sequence"/>
</dbReference>
<dbReference type="EMBL" id="CAJQZP010000954">
    <property type="protein sequence ID" value="CAG5002747.1"/>
    <property type="molecule type" value="Genomic_DNA"/>
</dbReference>
<feature type="compositionally biased region" description="Low complexity" evidence="1">
    <location>
        <begin position="130"/>
        <end position="145"/>
    </location>
</feature>
<dbReference type="OrthoDB" id="7402268at2759"/>
<feature type="compositionally biased region" description="Basic residues" evidence="1">
    <location>
        <begin position="146"/>
        <end position="155"/>
    </location>
</feature>